<dbReference type="InterPro" id="IPR030828">
    <property type="entry name" value="HTH_TyrR"/>
</dbReference>
<dbReference type="Gene3D" id="3.30.70.260">
    <property type="match status" value="1"/>
</dbReference>
<dbReference type="CDD" id="cd00009">
    <property type="entry name" value="AAA"/>
    <property type="match status" value="1"/>
</dbReference>
<sequence length="537" mass="58949">MRIVIESSDRIGISQEILAVFAQQAWNLKAVEITSCFTYLYLEYDGLSLAQIKRCLAHVAGVISVELINLLPSEQRANHLQALLDKMPEPIIDVDSQGLILAMNKASHKLMPPATGVKPDFMATDYLGKPINTYIEQISSAMLTNTATSQAITIQGKAYILDISPVLSNSATNSTANKGKEVNGSVLLLRSMNTVGRQISLMQSHQEHSFDNIIGQSKSIRLIKAQGERFAALDLPVLISGETGTGKELIARALHQASSRAKAPFLAINCSALPEHLLESELFGYESGAFTGAQKGGKPGLVELAEGGCLFLDEIAEMSPYLQAKLLRFLQDLTYRRVGGTKELIANIRIISATHQNLAKLISQKTFREDLYYRLNVLSIELPPLRDRIADMSLLANLFIDNAAKQVSHSQPSKRAKPKLTASALALLQSFAWPGNIRQLQNVLFSVVALSNGGDICVEELLPVLTKHAGHSHAGNREQGGKLAMEDVKDWSSAQADFEAKLLGHFYPLFPTTRKLAERLKVSHNKIAMKLRQHDIR</sequence>
<comment type="caution">
    <text evidence="12">The sequence shown here is derived from an EMBL/GenBank/DDBJ whole genome shotgun (WGS) entry which is preliminary data.</text>
</comment>
<keyword evidence="6" id="KW-0067">ATP-binding</keyword>
<evidence type="ECO:0000256" key="5">
    <source>
        <dbReference type="ARBA" id="ARBA00022797"/>
    </source>
</evidence>
<evidence type="ECO:0000256" key="3">
    <source>
        <dbReference type="ARBA" id="ARBA00022491"/>
    </source>
</evidence>
<dbReference type="PROSITE" id="PS50045">
    <property type="entry name" value="SIGMA54_INTERACT_4"/>
    <property type="match status" value="1"/>
</dbReference>
<dbReference type="InterPro" id="IPR058031">
    <property type="entry name" value="AAA_lid_NorR"/>
</dbReference>
<gene>
    <name evidence="12" type="ORF">MTCD1_02930</name>
</gene>
<evidence type="ECO:0000256" key="6">
    <source>
        <dbReference type="ARBA" id="ARBA00022840"/>
    </source>
</evidence>
<dbReference type="InterPro" id="IPR025944">
    <property type="entry name" value="Sigma_54_int_dom_CS"/>
</dbReference>
<dbReference type="EMBL" id="BDQM01000030">
    <property type="protein sequence ID" value="GAW97304.1"/>
    <property type="molecule type" value="Genomic_DNA"/>
</dbReference>
<dbReference type="InterPro" id="IPR027417">
    <property type="entry name" value="P-loop_NTPase"/>
</dbReference>
<organism evidence="12 13">
    <name type="scientific">Colwellia marinimaniae</name>
    <dbReference type="NCBI Taxonomy" id="1513592"/>
    <lineage>
        <taxon>Bacteria</taxon>
        <taxon>Pseudomonadati</taxon>
        <taxon>Pseudomonadota</taxon>
        <taxon>Gammaproteobacteria</taxon>
        <taxon>Alteromonadales</taxon>
        <taxon>Colwelliaceae</taxon>
        <taxon>Colwellia</taxon>
    </lineage>
</organism>
<dbReference type="InterPro" id="IPR002078">
    <property type="entry name" value="Sigma_54_int"/>
</dbReference>
<keyword evidence="8" id="KW-0238">DNA-binding</keyword>
<dbReference type="SMART" id="SM00382">
    <property type="entry name" value="AAA"/>
    <property type="match status" value="1"/>
</dbReference>
<dbReference type="Gene3D" id="1.10.10.60">
    <property type="entry name" value="Homeodomain-like"/>
    <property type="match status" value="1"/>
</dbReference>
<dbReference type="Proteomes" id="UP000197068">
    <property type="component" value="Unassembled WGS sequence"/>
</dbReference>
<evidence type="ECO:0000256" key="2">
    <source>
        <dbReference type="ARBA" id="ARBA00022490"/>
    </source>
</evidence>
<keyword evidence="13" id="KW-1185">Reference proteome</keyword>
<evidence type="ECO:0000256" key="7">
    <source>
        <dbReference type="ARBA" id="ARBA00023015"/>
    </source>
</evidence>
<comment type="subcellular location">
    <subcellularLocation>
        <location evidence="1">Cytoplasm</location>
    </subcellularLocation>
</comment>
<dbReference type="Gene3D" id="1.10.8.60">
    <property type="match status" value="1"/>
</dbReference>
<dbReference type="InterPro" id="IPR003593">
    <property type="entry name" value="AAA+_ATPase"/>
</dbReference>
<keyword evidence="2" id="KW-0963">Cytoplasm</keyword>
<dbReference type="Pfam" id="PF18024">
    <property type="entry name" value="HTH_50"/>
    <property type="match status" value="1"/>
</dbReference>
<dbReference type="PROSITE" id="PS00675">
    <property type="entry name" value="SIGMA54_INTERACT_1"/>
    <property type="match status" value="1"/>
</dbReference>
<dbReference type="PROSITE" id="PS00688">
    <property type="entry name" value="SIGMA54_INTERACT_3"/>
    <property type="match status" value="1"/>
</dbReference>
<keyword evidence="4" id="KW-0547">Nucleotide-binding</keyword>
<dbReference type="PANTHER" id="PTHR32071">
    <property type="entry name" value="TRANSCRIPTIONAL REGULATORY PROTEIN"/>
    <property type="match status" value="1"/>
</dbReference>
<evidence type="ECO:0000256" key="4">
    <source>
        <dbReference type="ARBA" id="ARBA00022741"/>
    </source>
</evidence>
<evidence type="ECO:0000256" key="1">
    <source>
        <dbReference type="ARBA" id="ARBA00004496"/>
    </source>
</evidence>
<dbReference type="NCBIfam" id="TIGR04381">
    <property type="entry name" value="HTH_TypR"/>
    <property type="match status" value="1"/>
</dbReference>
<feature type="domain" description="Sigma-54 factor interaction" evidence="11">
    <location>
        <begin position="213"/>
        <end position="449"/>
    </location>
</feature>
<dbReference type="RefSeq" id="WP_057181400.1">
    <property type="nucleotide sequence ID" value="NZ_BDQM01000030.1"/>
</dbReference>
<dbReference type="Gene3D" id="3.40.50.300">
    <property type="entry name" value="P-loop containing nucleotide triphosphate hydrolases"/>
    <property type="match status" value="1"/>
</dbReference>
<protein>
    <recommendedName>
        <fullName evidence="10">HTH-type transcriptional regulatory protein TyrR</fullName>
    </recommendedName>
</protein>
<accession>A0ABQ0MYE9</accession>
<evidence type="ECO:0000259" key="11">
    <source>
        <dbReference type="PROSITE" id="PS50045"/>
    </source>
</evidence>
<keyword evidence="7" id="KW-0805">Transcription regulation</keyword>
<dbReference type="Pfam" id="PF25601">
    <property type="entry name" value="AAA_lid_14"/>
    <property type="match status" value="1"/>
</dbReference>
<dbReference type="InterPro" id="IPR025662">
    <property type="entry name" value="Sigma_54_int_dom_ATP-bd_1"/>
</dbReference>
<evidence type="ECO:0000313" key="12">
    <source>
        <dbReference type="EMBL" id="GAW97304.1"/>
    </source>
</evidence>
<keyword evidence="3" id="KW-0678">Repressor</keyword>
<keyword evidence="9" id="KW-0804">Transcription</keyword>
<evidence type="ECO:0000256" key="10">
    <source>
        <dbReference type="ARBA" id="ARBA00029500"/>
    </source>
</evidence>
<dbReference type="SUPFAM" id="SSF52540">
    <property type="entry name" value="P-loop containing nucleoside triphosphate hydrolases"/>
    <property type="match status" value="1"/>
</dbReference>
<name>A0ABQ0MYE9_9GAMM</name>
<evidence type="ECO:0000256" key="9">
    <source>
        <dbReference type="ARBA" id="ARBA00023163"/>
    </source>
</evidence>
<dbReference type="Gene3D" id="3.30.450.20">
    <property type="entry name" value="PAS domain"/>
    <property type="match status" value="1"/>
</dbReference>
<dbReference type="Pfam" id="PF00158">
    <property type="entry name" value="Sigma54_activat"/>
    <property type="match status" value="1"/>
</dbReference>
<keyword evidence="5" id="KW-0058">Aromatic hydrocarbons catabolism</keyword>
<proteinExistence type="predicted"/>
<evidence type="ECO:0000256" key="8">
    <source>
        <dbReference type="ARBA" id="ARBA00023125"/>
    </source>
</evidence>
<evidence type="ECO:0000313" key="13">
    <source>
        <dbReference type="Proteomes" id="UP000197068"/>
    </source>
</evidence>
<reference evidence="12 13" key="1">
    <citation type="submission" date="2017-06" db="EMBL/GenBank/DDBJ databases">
        <title>Whole Genome Sequences of Colwellia marinimaniae MTCD1.</title>
        <authorList>
            <person name="Kusumoto H."/>
            <person name="Inoue M."/>
            <person name="Tanikawa K."/>
            <person name="Maeji H."/>
            <person name="Cameron J.H."/>
            <person name="Bartlett D.H."/>
        </authorList>
    </citation>
    <scope>NUCLEOTIDE SEQUENCE [LARGE SCALE GENOMIC DNA]</scope>
    <source>
        <strain evidence="12 13">MTCD1</strain>
    </source>
</reference>
<dbReference type="PANTHER" id="PTHR32071:SF3">
    <property type="entry name" value="HTH-TYPE TRANSCRIPTIONAL REGULATORY PROTEIN TYRR"/>
    <property type="match status" value="1"/>
</dbReference>